<keyword evidence="3 6" id="KW-0812">Transmembrane</keyword>
<accession>A0ABU1GK30</accession>
<sequence length="277" mass="28762">MTFLQALWHYPFLQIVMLAGLASAVASGVVGPLVVSRRLAFMAGGIAHSVLGGLGIAHWLGAPPLLGALLAAVASALLIAFASLRIRENEDMLIGALWAVGMAVGIIALAQAPGYSVNLMSYLLGSLLMATRDQVMLMLGLNALMLGLLWLSYRPLAATLFDPEFAALRGVPTGLLYACFLIVVALAVVVLVHTVGLVMVMALVTLPAATARLGTARLPAMMLAACGAALLAVSVGLATAYAGDLPAGATIVLCAALLYLAGLLIRHLMERRRRRSA</sequence>
<feature type="transmembrane region" description="Helical" evidence="7">
    <location>
        <begin position="222"/>
        <end position="241"/>
    </location>
</feature>
<protein>
    <submittedName>
        <fullName evidence="8">Metal ABC transporter permease</fullName>
    </submittedName>
</protein>
<name>A0ABU1GK30_9GAMM</name>
<evidence type="ECO:0000256" key="7">
    <source>
        <dbReference type="SAM" id="Phobius"/>
    </source>
</evidence>
<dbReference type="InterPro" id="IPR001626">
    <property type="entry name" value="ABC_TroCD"/>
</dbReference>
<evidence type="ECO:0000256" key="1">
    <source>
        <dbReference type="ARBA" id="ARBA00004141"/>
    </source>
</evidence>
<feature type="transmembrane region" description="Helical" evidence="7">
    <location>
        <begin position="96"/>
        <end position="115"/>
    </location>
</feature>
<dbReference type="Gene3D" id="1.10.3470.10">
    <property type="entry name" value="ABC transporter involved in vitamin B12 uptake, BtuC"/>
    <property type="match status" value="1"/>
</dbReference>
<dbReference type="PANTHER" id="PTHR30477">
    <property type="entry name" value="ABC-TRANSPORTER METAL-BINDING PROTEIN"/>
    <property type="match status" value="1"/>
</dbReference>
<feature type="transmembrane region" description="Helical" evidence="7">
    <location>
        <begin position="65"/>
        <end position="84"/>
    </location>
</feature>
<feature type="transmembrane region" description="Helical" evidence="7">
    <location>
        <begin position="135"/>
        <end position="153"/>
    </location>
</feature>
<evidence type="ECO:0000256" key="5">
    <source>
        <dbReference type="ARBA" id="ARBA00023136"/>
    </source>
</evidence>
<evidence type="ECO:0000313" key="8">
    <source>
        <dbReference type="EMBL" id="MDR5892369.1"/>
    </source>
</evidence>
<reference evidence="8 9" key="1">
    <citation type="submission" date="2023-04" db="EMBL/GenBank/DDBJ databases">
        <title>A long-awaited taxogenomic arrangement of the family Halomonadaceae.</title>
        <authorList>
            <person name="De La Haba R."/>
            <person name="Chuvochina M."/>
            <person name="Wittouck S."/>
            <person name="Arahal D.R."/>
            <person name="Sanchez-Porro C."/>
            <person name="Hugenholtz P."/>
            <person name="Ventosa A."/>
        </authorList>
    </citation>
    <scope>NUCLEOTIDE SEQUENCE [LARGE SCALE GENOMIC DNA]</scope>
    <source>
        <strain evidence="8 9">DSM 17332</strain>
    </source>
</reference>
<dbReference type="EMBL" id="JARWAL010000004">
    <property type="protein sequence ID" value="MDR5892369.1"/>
    <property type="molecule type" value="Genomic_DNA"/>
</dbReference>
<feature type="transmembrane region" description="Helical" evidence="7">
    <location>
        <begin position="12"/>
        <end position="34"/>
    </location>
</feature>
<keyword evidence="5 7" id="KW-0472">Membrane</keyword>
<comment type="similarity">
    <text evidence="2 6">Belongs to the ABC-3 integral membrane protein family.</text>
</comment>
<keyword evidence="4 7" id="KW-1133">Transmembrane helix</keyword>
<dbReference type="SUPFAM" id="SSF81345">
    <property type="entry name" value="ABC transporter involved in vitamin B12 uptake, BtuC"/>
    <property type="match status" value="1"/>
</dbReference>
<organism evidence="8 9">
    <name type="scientific">Halomonas mongoliensis</name>
    <dbReference type="NCBI Taxonomy" id="321265"/>
    <lineage>
        <taxon>Bacteria</taxon>
        <taxon>Pseudomonadati</taxon>
        <taxon>Pseudomonadota</taxon>
        <taxon>Gammaproteobacteria</taxon>
        <taxon>Oceanospirillales</taxon>
        <taxon>Halomonadaceae</taxon>
        <taxon>Halomonas</taxon>
    </lineage>
</organism>
<keyword evidence="6" id="KW-0813">Transport</keyword>
<feature type="transmembrane region" description="Helical" evidence="7">
    <location>
        <begin position="198"/>
        <end position="215"/>
    </location>
</feature>
<evidence type="ECO:0000256" key="2">
    <source>
        <dbReference type="ARBA" id="ARBA00008034"/>
    </source>
</evidence>
<comment type="subcellular location">
    <subcellularLocation>
        <location evidence="6">Cell membrane</location>
        <topology evidence="6">Multi-pass membrane protein</topology>
    </subcellularLocation>
    <subcellularLocation>
        <location evidence="1">Membrane</location>
        <topology evidence="1">Multi-pass membrane protein</topology>
    </subcellularLocation>
</comment>
<dbReference type="InterPro" id="IPR037294">
    <property type="entry name" value="ABC_BtuC-like"/>
</dbReference>
<dbReference type="Proteomes" id="UP001252270">
    <property type="component" value="Unassembled WGS sequence"/>
</dbReference>
<feature type="transmembrane region" description="Helical" evidence="7">
    <location>
        <begin position="247"/>
        <end position="265"/>
    </location>
</feature>
<evidence type="ECO:0000256" key="4">
    <source>
        <dbReference type="ARBA" id="ARBA00022989"/>
    </source>
</evidence>
<dbReference type="RefSeq" id="WP_309636168.1">
    <property type="nucleotide sequence ID" value="NZ_JARWAL010000004.1"/>
</dbReference>
<evidence type="ECO:0000256" key="6">
    <source>
        <dbReference type="RuleBase" id="RU003943"/>
    </source>
</evidence>
<evidence type="ECO:0000256" key="3">
    <source>
        <dbReference type="ARBA" id="ARBA00022692"/>
    </source>
</evidence>
<evidence type="ECO:0000313" key="9">
    <source>
        <dbReference type="Proteomes" id="UP001252270"/>
    </source>
</evidence>
<dbReference type="PANTHER" id="PTHR30477:SF18">
    <property type="entry name" value="METAL TRANSPORT SYSTEM MEMBRANE PROTEIN CT_417-RELATED"/>
    <property type="match status" value="1"/>
</dbReference>
<keyword evidence="9" id="KW-1185">Reference proteome</keyword>
<feature type="transmembrane region" description="Helical" evidence="7">
    <location>
        <begin position="39"/>
        <end position="59"/>
    </location>
</feature>
<gene>
    <name evidence="8" type="ORF">QC820_06030</name>
</gene>
<dbReference type="Pfam" id="PF00950">
    <property type="entry name" value="ABC-3"/>
    <property type="match status" value="1"/>
</dbReference>
<proteinExistence type="inferred from homology"/>
<feature type="transmembrane region" description="Helical" evidence="7">
    <location>
        <begin position="174"/>
        <end position="192"/>
    </location>
</feature>
<comment type="caution">
    <text evidence="8">The sequence shown here is derived from an EMBL/GenBank/DDBJ whole genome shotgun (WGS) entry which is preliminary data.</text>
</comment>